<evidence type="ECO:0000259" key="4">
    <source>
        <dbReference type="Pfam" id="PF23559"/>
    </source>
</evidence>
<dbReference type="Proteomes" id="UP000652761">
    <property type="component" value="Unassembled WGS sequence"/>
</dbReference>
<gene>
    <name evidence="6" type="ORF">Taro_054223</name>
</gene>
<dbReference type="PANTHER" id="PTHR36766:SF40">
    <property type="entry name" value="DISEASE RESISTANCE PROTEIN RGA3"/>
    <property type="match status" value="1"/>
</dbReference>
<dbReference type="InterPro" id="IPR027417">
    <property type="entry name" value="P-loop_NTPase"/>
</dbReference>
<dbReference type="PRINTS" id="PR00364">
    <property type="entry name" value="DISEASERSIST"/>
</dbReference>
<evidence type="ECO:0000259" key="5">
    <source>
        <dbReference type="Pfam" id="PF25019"/>
    </source>
</evidence>
<evidence type="ECO:0000313" key="6">
    <source>
        <dbReference type="EMBL" id="MQM21189.1"/>
    </source>
</evidence>
<dbReference type="SUPFAM" id="SSF52540">
    <property type="entry name" value="P-loop containing nucleoside triphosphate hydrolases"/>
    <property type="match status" value="1"/>
</dbReference>
<dbReference type="SUPFAM" id="SSF52047">
    <property type="entry name" value="RNI-like"/>
    <property type="match status" value="1"/>
</dbReference>
<dbReference type="Pfam" id="PF25019">
    <property type="entry name" value="LRR_R13L1-DRL21"/>
    <property type="match status" value="2"/>
</dbReference>
<evidence type="ECO:0000259" key="3">
    <source>
        <dbReference type="Pfam" id="PF00931"/>
    </source>
</evidence>
<dbReference type="EMBL" id="NMUH01010696">
    <property type="protein sequence ID" value="MQM21189.1"/>
    <property type="molecule type" value="Genomic_DNA"/>
</dbReference>
<comment type="caution">
    <text evidence="6">The sequence shown here is derived from an EMBL/GenBank/DDBJ whole genome shotgun (WGS) entry which is preliminary data.</text>
</comment>
<name>A0A843XNA6_COLES</name>
<feature type="domain" description="NB-ARC" evidence="3">
    <location>
        <begin position="47"/>
        <end position="207"/>
    </location>
</feature>
<dbReference type="GO" id="GO:0043531">
    <property type="term" value="F:ADP binding"/>
    <property type="evidence" value="ECO:0007669"/>
    <property type="project" value="InterPro"/>
</dbReference>
<dbReference type="Gene3D" id="3.40.50.300">
    <property type="entry name" value="P-loop containing nucleotide triphosphate hydrolases"/>
    <property type="match status" value="1"/>
</dbReference>
<dbReference type="InterPro" id="IPR042197">
    <property type="entry name" value="Apaf_helical"/>
</dbReference>
<dbReference type="InterPro" id="IPR032675">
    <property type="entry name" value="LRR_dom_sf"/>
</dbReference>
<feature type="domain" description="Disease resistance protein winged helix" evidence="4">
    <location>
        <begin position="291"/>
        <end position="357"/>
    </location>
</feature>
<evidence type="ECO:0000256" key="2">
    <source>
        <dbReference type="ARBA" id="ARBA00022821"/>
    </source>
</evidence>
<reference evidence="6" key="1">
    <citation type="submission" date="2017-07" db="EMBL/GenBank/DDBJ databases">
        <title>Taro Niue Genome Assembly and Annotation.</title>
        <authorList>
            <person name="Atibalentja N."/>
            <person name="Keating K."/>
            <person name="Fields C.J."/>
        </authorList>
    </citation>
    <scope>NUCLEOTIDE SEQUENCE</scope>
    <source>
        <strain evidence="6">Niue_2</strain>
        <tissue evidence="6">Leaf</tissue>
    </source>
</reference>
<dbReference type="PANTHER" id="PTHR36766">
    <property type="entry name" value="PLANT BROAD-SPECTRUM MILDEW RESISTANCE PROTEIN RPW8"/>
    <property type="match status" value="1"/>
</dbReference>
<evidence type="ECO:0000313" key="7">
    <source>
        <dbReference type="Proteomes" id="UP000652761"/>
    </source>
</evidence>
<dbReference type="SUPFAM" id="SSF52058">
    <property type="entry name" value="L domain-like"/>
    <property type="match status" value="1"/>
</dbReference>
<sequence length="1136" mass="128943">MQAETMRRATIPVTENQRIWGRDEDLAMVKQLLLPSDAEESSGSDGMDDVPVIAIVGMGGVGKTTLAQLAYNDDQVNRRFQLKSWVCVSEDFDVVRVTKEILRSLNVEDNGCSELDPLHKQLERRLGGKESLLLVLDDVWEAENFNLHSYNLLTAPLRNRSADTKVIITTRSQKVSGIVARTSTHKLSVLSDEDSLELFKQHAFQGRDLTLYPNMVSIGEEIARKCRGVPLVVKTLGGLLRTKNDEEEWSNILESNVWDATIQENSIISTLRLSYQHLPAPHKRCFRYCSLFQKDHLLYRDQIIRMWMAHGYIRANRKELMEDVGERHINDLLSRSFFEECSSPSYLRMHDLMHDLARYVSQDECYSKKGDKSCLNLSHLRHFSVIPTSTDPRGSIILSTEDISEPKPFRSFLYTKKPESLSISDGVLPHRAYTRMEHLRVLHLGGVSFYDLPESIALLKHLRYLCIDSHFRKLPEFVGTLYHLQTLDLQKYCSLSELPNSLSNLVNLRHLIGLIHCVYPVGIGKLTNLHTMSVFLVSPRDNCAELGELKDMNNIRGEFSIEDLHNLTDVNEAKKARLDKKSNISSLRLMWDRKATSSSIDDEVLESLKPSPKLGKLSIWRFKGPSCPSWFGDPSFSRLRTIALCGCHNWTFLPPLGQLPLLKSLTISGARGVEYIGSEFFCGGLPELEELTLNEMENWKSWCGAQEGQCPKLENLSVSSCPNLESLSLTNLNSAKEIAICWCPILQCTSGNSLQLSHLPSVQRIEIRYVYQVGRISADFCRFPSSEQLPYLKLDDVGQREAECMLGMCSHICRLTVKRCSNLTSLPLGNPSALQYVKISECPELKITSVSPQLWLLPSLQRICVYEVREAEFIRGLYSHGGHCQKKYMFSCGGREALETSCLELTNVDQWVASSFLLTKFSRVIRRLIITRCANLTCLPWTELTTLEYLKISECPLFQLLDAEQLPPTLQVLCIYGNPCDTETCSQHQHSQRLKIVQQSNKEGGKGNAYIVFRNVQNASEAADFCSKLDTELQIHTLEIEWDCCTNFRSNVIDSVAEEVLGKLYRSQDGIRNLNKLVIRGYAGSWFASPLWDPSLHSLSSVPLQQCSKCEILPPLRVYLFPCKTSHQKRFSRKCL</sequence>
<dbReference type="AlphaFoldDB" id="A0A843XNA6"/>
<keyword evidence="2" id="KW-0611">Plant defense</keyword>
<dbReference type="InterPro" id="IPR002182">
    <property type="entry name" value="NB-ARC"/>
</dbReference>
<dbReference type="OrthoDB" id="1658288at2759"/>
<feature type="domain" description="R13L1/DRL21-like LRR repeat region" evidence="5">
    <location>
        <begin position="1014"/>
        <end position="1117"/>
    </location>
</feature>
<keyword evidence="7" id="KW-1185">Reference proteome</keyword>
<evidence type="ECO:0008006" key="8">
    <source>
        <dbReference type="Google" id="ProtNLM"/>
    </source>
</evidence>
<dbReference type="InterPro" id="IPR056789">
    <property type="entry name" value="LRR_R13L1-DRL21"/>
</dbReference>
<proteinExistence type="predicted"/>
<keyword evidence="1" id="KW-0433">Leucine-rich repeat</keyword>
<dbReference type="InterPro" id="IPR058922">
    <property type="entry name" value="WHD_DRP"/>
</dbReference>
<dbReference type="Pfam" id="PF23559">
    <property type="entry name" value="WHD_DRP"/>
    <property type="match status" value="1"/>
</dbReference>
<dbReference type="Gene3D" id="3.80.10.10">
    <property type="entry name" value="Ribonuclease Inhibitor"/>
    <property type="match status" value="3"/>
</dbReference>
<organism evidence="6 7">
    <name type="scientific">Colocasia esculenta</name>
    <name type="common">Wild taro</name>
    <name type="synonym">Arum esculentum</name>
    <dbReference type="NCBI Taxonomy" id="4460"/>
    <lineage>
        <taxon>Eukaryota</taxon>
        <taxon>Viridiplantae</taxon>
        <taxon>Streptophyta</taxon>
        <taxon>Embryophyta</taxon>
        <taxon>Tracheophyta</taxon>
        <taxon>Spermatophyta</taxon>
        <taxon>Magnoliopsida</taxon>
        <taxon>Liliopsida</taxon>
        <taxon>Araceae</taxon>
        <taxon>Aroideae</taxon>
        <taxon>Colocasieae</taxon>
        <taxon>Colocasia</taxon>
    </lineage>
</organism>
<dbReference type="Pfam" id="PF00931">
    <property type="entry name" value="NB-ARC"/>
    <property type="match status" value="1"/>
</dbReference>
<feature type="domain" description="R13L1/DRL21-like LRR repeat region" evidence="5">
    <location>
        <begin position="546"/>
        <end position="668"/>
    </location>
</feature>
<dbReference type="Gene3D" id="1.10.8.430">
    <property type="entry name" value="Helical domain of apoptotic protease-activating factors"/>
    <property type="match status" value="1"/>
</dbReference>
<protein>
    <recommendedName>
        <fullName evidence="8">NB-ARC domain-containing protein</fullName>
    </recommendedName>
</protein>
<evidence type="ECO:0000256" key="1">
    <source>
        <dbReference type="ARBA" id="ARBA00022614"/>
    </source>
</evidence>
<accession>A0A843XNA6</accession>